<evidence type="ECO:0008006" key="12">
    <source>
        <dbReference type="Google" id="ProtNLM"/>
    </source>
</evidence>
<feature type="non-terminal residue" evidence="11">
    <location>
        <position position="207"/>
    </location>
</feature>
<evidence type="ECO:0000256" key="10">
    <source>
        <dbReference type="SAM" id="Phobius"/>
    </source>
</evidence>
<keyword evidence="8 10" id="KW-0472">Membrane</keyword>
<keyword evidence="2" id="KW-0444">Lipid biosynthesis</keyword>
<evidence type="ECO:0000256" key="8">
    <source>
        <dbReference type="ARBA" id="ARBA00023136"/>
    </source>
</evidence>
<keyword evidence="5 10" id="KW-1133">Transmembrane helix</keyword>
<dbReference type="PRINTS" id="PR00075">
    <property type="entry name" value="FACDDSATRASE"/>
</dbReference>
<keyword evidence="9" id="KW-0275">Fatty acid biosynthesis</keyword>
<keyword evidence="7" id="KW-0443">Lipid metabolism</keyword>
<evidence type="ECO:0000256" key="7">
    <source>
        <dbReference type="ARBA" id="ARBA00023098"/>
    </source>
</evidence>
<evidence type="ECO:0000256" key="3">
    <source>
        <dbReference type="ARBA" id="ARBA00022692"/>
    </source>
</evidence>
<dbReference type="GO" id="GO:0016717">
    <property type="term" value="F:oxidoreductase activity, acting on paired donors, with oxidation of a pair of donors resulting in the reduction of molecular oxygen to two molecules of water"/>
    <property type="evidence" value="ECO:0007669"/>
    <property type="project" value="InterPro"/>
</dbReference>
<feature type="transmembrane region" description="Helical" evidence="10">
    <location>
        <begin position="152"/>
        <end position="172"/>
    </location>
</feature>
<keyword evidence="4" id="KW-0276">Fatty acid metabolism</keyword>
<comment type="subcellular location">
    <subcellularLocation>
        <location evidence="1">Membrane</location>
        <topology evidence="1">Multi-pass membrane protein</topology>
    </subcellularLocation>
</comment>
<dbReference type="InterPro" id="IPR015876">
    <property type="entry name" value="Acyl-CoA_DS"/>
</dbReference>
<feature type="transmembrane region" description="Helical" evidence="10">
    <location>
        <begin position="6"/>
        <end position="30"/>
    </location>
</feature>
<protein>
    <recommendedName>
        <fullName evidence="12">Fatty acid desaturase domain-containing protein</fullName>
    </recommendedName>
</protein>
<evidence type="ECO:0000256" key="9">
    <source>
        <dbReference type="ARBA" id="ARBA00023160"/>
    </source>
</evidence>
<sequence length="207" mass="24257">MILFHIVSVIGLFYSSWDWLWLTLVGVILFRHIGGEIGAHRYFAHRSFKAKSWAHKFMAICGIFIYQGTQFPWVAFHRYHHEKADTVKDPHSPHNISPFDVWFTNWRQEIYEHRLYADLVKDTFLKLLHRNYLIIVVPPLVLTALIDWRIPVFFFALPSIITLHTGGLVNTIGHMWGYRNFETSDKSTNNTLGQWLSGFTGSMLHNN</sequence>
<gene>
    <name evidence="11" type="ORF">METZ01_LOCUS345716</name>
</gene>
<keyword evidence="3 10" id="KW-0812">Transmembrane</keyword>
<dbReference type="PANTHER" id="PTHR11351:SF31">
    <property type="entry name" value="DESATURASE 1, ISOFORM A-RELATED"/>
    <property type="match status" value="1"/>
</dbReference>
<keyword evidence="6" id="KW-0560">Oxidoreductase</keyword>
<evidence type="ECO:0000313" key="11">
    <source>
        <dbReference type="EMBL" id="SVC92862.1"/>
    </source>
</evidence>
<reference evidence="11" key="1">
    <citation type="submission" date="2018-05" db="EMBL/GenBank/DDBJ databases">
        <authorList>
            <person name="Lanie J.A."/>
            <person name="Ng W.-L."/>
            <person name="Kazmierczak K.M."/>
            <person name="Andrzejewski T.M."/>
            <person name="Davidsen T.M."/>
            <person name="Wayne K.J."/>
            <person name="Tettelin H."/>
            <person name="Glass J.I."/>
            <person name="Rusch D."/>
            <person name="Podicherti R."/>
            <person name="Tsui H.-C.T."/>
            <person name="Winkler M.E."/>
        </authorList>
    </citation>
    <scope>NUCLEOTIDE SEQUENCE</scope>
</reference>
<name>A0A382R6S7_9ZZZZ</name>
<dbReference type="AlphaFoldDB" id="A0A382R6S7"/>
<evidence type="ECO:0000256" key="6">
    <source>
        <dbReference type="ARBA" id="ARBA00023002"/>
    </source>
</evidence>
<dbReference type="EMBL" id="UINC01119207">
    <property type="protein sequence ID" value="SVC92862.1"/>
    <property type="molecule type" value="Genomic_DNA"/>
</dbReference>
<accession>A0A382R6S7</accession>
<evidence type="ECO:0000256" key="1">
    <source>
        <dbReference type="ARBA" id="ARBA00004141"/>
    </source>
</evidence>
<evidence type="ECO:0000256" key="5">
    <source>
        <dbReference type="ARBA" id="ARBA00022989"/>
    </source>
</evidence>
<dbReference type="GO" id="GO:0006633">
    <property type="term" value="P:fatty acid biosynthetic process"/>
    <property type="evidence" value="ECO:0007669"/>
    <property type="project" value="UniProtKB-KW"/>
</dbReference>
<proteinExistence type="predicted"/>
<organism evidence="11">
    <name type="scientific">marine metagenome</name>
    <dbReference type="NCBI Taxonomy" id="408172"/>
    <lineage>
        <taxon>unclassified sequences</taxon>
        <taxon>metagenomes</taxon>
        <taxon>ecological metagenomes</taxon>
    </lineage>
</organism>
<feature type="transmembrane region" description="Helical" evidence="10">
    <location>
        <begin position="127"/>
        <end position="146"/>
    </location>
</feature>
<dbReference type="PANTHER" id="PTHR11351">
    <property type="entry name" value="ACYL-COA DESATURASE"/>
    <property type="match status" value="1"/>
</dbReference>
<dbReference type="GO" id="GO:0016020">
    <property type="term" value="C:membrane"/>
    <property type="evidence" value="ECO:0007669"/>
    <property type="project" value="UniProtKB-SubCell"/>
</dbReference>
<evidence type="ECO:0000256" key="4">
    <source>
        <dbReference type="ARBA" id="ARBA00022832"/>
    </source>
</evidence>
<evidence type="ECO:0000256" key="2">
    <source>
        <dbReference type="ARBA" id="ARBA00022516"/>
    </source>
</evidence>